<comment type="caution">
    <text evidence="2">The sequence shown here is derived from an EMBL/GenBank/DDBJ whole genome shotgun (WGS) entry which is preliminary data.</text>
</comment>
<organism evidence="2 3">
    <name type="scientific">Acetobacter pomorum</name>
    <dbReference type="NCBI Taxonomy" id="65959"/>
    <lineage>
        <taxon>Bacteria</taxon>
        <taxon>Pseudomonadati</taxon>
        <taxon>Pseudomonadota</taxon>
        <taxon>Alphaproteobacteria</taxon>
        <taxon>Acetobacterales</taxon>
        <taxon>Acetobacteraceae</taxon>
        <taxon>Acetobacter</taxon>
    </lineage>
</organism>
<accession>A0A2G4RF24</accession>
<gene>
    <name evidence="2" type="ORF">CSR02_02655</name>
</gene>
<proteinExistence type="predicted"/>
<feature type="compositionally biased region" description="Basic and acidic residues" evidence="1">
    <location>
        <begin position="1"/>
        <end position="20"/>
    </location>
</feature>
<dbReference type="EMBL" id="PEBQ01000030">
    <property type="protein sequence ID" value="PHY95164.1"/>
    <property type="molecule type" value="Genomic_DNA"/>
</dbReference>
<dbReference type="RefSeq" id="WP_099540464.1">
    <property type="nucleotide sequence ID" value="NZ_PEBQ01000030.1"/>
</dbReference>
<name>A0A2G4RF24_9PROT</name>
<reference evidence="2 3" key="1">
    <citation type="submission" date="2017-10" db="EMBL/GenBank/DDBJ databases">
        <title>Genomic analysis of the genus Acetobacter.</title>
        <authorList>
            <person name="Kim K.H."/>
            <person name="Chun B.H."/>
            <person name="Son A.R."/>
            <person name="Jeon C.O."/>
        </authorList>
    </citation>
    <scope>NUCLEOTIDE SEQUENCE [LARGE SCALE GENOMIC DNA]</scope>
    <source>
        <strain evidence="2 3">LHT 2458</strain>
    </source>
</reference>
<dbReference type="Proteomes" id="UP000228751">
    <property type="component" value="Unassembled WGS sequence"/>
</dbReference>
<evidence type="ECO:0000256" key="1">
    <source>
        <dbReference type="SAM" id="MobiDB-lite"/>
    </source>
</evidence>
<keyword evidence="3" id="KW-1185">Reference proteome</keyword>
<evidence type="ECO:0000313" key="3">
    <source>
        <dbReference type="Proteomes" id="UP000228751"/>
    </source>
</evidence>
<protein>
    <submittedName>
        <fullName evidence="2">Uncharacterized protein</fullName>
    </submittedName>
</protein>
<sequence length="163" mass="17624">MTDFHETNHAAEAGSRHADGVRGTGLSNEQALRKWALQTILLSPHPMPKSWAELERGASRLIAFVETGSSVLPDVSSVVNASFFDWSVQAGNKNVGTFKGFQNLGLRTLQFGNAAFQFFRSRLHKNSSSHGFCNHMMDEAGRGDNAAARTTDCLQNANAGDAA</sequence>
<feature type="region of interest" description="Disordered" evidence="1">
    <location>
        <begin position="1"/>
        <end position="23"/>
    </location>
</feature>
<dbReference type="AlphaFoldDB" id="A0A2G4RF24"/>
<evidence type="ECO:0000313" key="2">
    <source>
        <dbReference type="EMBL" id="PHY95164.1"/>
    </source>
</evidence>